<evidence type="ECO:0000313" key="5">
    <source>
        <dbReference type="EMBL" id="KAL3095302.1"/>
    </source>
</evidence>
<feature type="transmembrane region" description="Helical" evidence="3">
    <location>
        <begin position="511"/>
        <end position="532"/>
    </location>
</feature>
<dbReference type="Pfam" id="PF02141">
    <property type="entry name" value="DENN"/>
    <property type="match status" value="1"/>
</dbReference>
<gene>
    <name evidence="5" type="ORF">niasHS_007401</name>
</gene>
<dbReference type="EMBL" id="JBICCN010000083">
    <property type="protein sequence ID" value="KAL3095302.1"/>
    <property type="molecule type" value="Genomic_DNA"/>
</dbReference>
<keyword evidence="3" id="KW-0472">Membrane</keyword>
<dbReference type="PANTHER" id="PTHR13196">
    <property type="entry name" value="DENN DOMAIN-CONTAINING"/>
    <property type="match status" value="1"/>
</dbReference>
<dbReference type="Pfam" id="PF03456">
    <property type="entry name" value="uDENN"/>
    <property type="match status" value="1"/>
</dbReference>
<proteinExistence type="predicted"/>
<dbReference type="Gene3D" id="3.40.50.11500">
    <property type="match status" value="1"/>
</dbReference>
<dbReference type="PANTHER" id="PTHR13196:SF14">
    <property type="entry name" value="UDENN DOMAIN-CONTAINING PROTEIN"/>
    <property type="match status" value="1"/>
</dbReference>
<evidence type="ECO:0000256" key="1">
    <source>
        <dbReference type="ARBA" id="ARBA00004132"/>
    </source>
</evidence>
<dbReference type="SMART" id="SM00801">
    <property type="entry name" value="dDENN"/>
    <property type="match status" value="1"/>
</dbReference>
<dbReference type="SMART" id="SM00800">
    <property type="entry name" value="uDENN"/>
    <property type="match status" value="1"/>
</dbReference>
<dbReference type="InterPro" id="IPR037516">
    <property type="entry name" value="Tripartite_DENN"/>
</dbReference>
<keyword evidence="6" id="KW-1185">Reference proteome</keyword>
<evidence type="ECO:0000256" key="2">
    <source>
        <dbReference type="ARBA" id="ARBA00023329"/>
    </source>
</evidence>
<name>A0ABD2JXD1_HETSC</name>
<comment type="caution">
    <text evidence="5">The sequence shown here is derived from an EMBL/GenBank/DDBJ whole genome shotgun (WGS) entry which is preliminary data.</text>
</comment>
<dbReference type="AlphaFoldDB" id="A0ABD2JXD1"/>
<evidence type="ECO:0000256" key="3">
    <source>
        <dbReference type="SAM" id="Phobius"/>
    </source>
</evidence>
<keyword evidence="3" id="KW-1133">Transmembrane helix</keyword>
<dbReference type="InterPro" id="IPR005112">
    <property type="entry name" value="dDENN_dom"/>
</dbReference>
<dbReference type="FunFam" id="3.40.50.11500:FF:000004">
    <property type="entry name" value="DENN domain-containing protein 2C isoform X1"/>
    <property type="match status" value="1"/>
</dbReference>
<protein>
    <recommendedName>
        <fullName evidence="4">UDENN domain-containing protein</fullName>
    </recommendedName>
</protein>
<evidence type="ECO:0000313" key="6">
    <source>
        <dbReference type="Proteomes" id="UP001620645"/>
    </source>
</evidence>
<dbReference type="InterPro" id="IPR005113">
    <property type="entry name" value="uDENN_dom"/>
</dbReference>
<dbReference type="SMART" id="SM00799">
    <property type="entry name" value="DENN"/>
    <property type="match status" value="1"/>
</dbReference>
<reference evidence="5 6" key="1">
    <citation type="submission" date="2024-10" db="EMBL/GenBank/DDBJ databases">
        <authorList>
            <person name="Kim D."/>
        </authorList>
    </citation>
    <scope>NUCLEOTIDE SEQUENCE [LARGE SCALE GENOMIC DNA]</scope>
    <source>
        <strain evidence="5">Taebaek</strain>
    </source>
</reference>
<accession>A0ABD2JXD1</accession>
<dbReference type="FunFam" id="3.30.450.200:FF:000003">
    <property type="entry name" value="DENN domain containing 1A"/>
    <property type="match status" value="1"/>
</dbReference>
<comment type="subcellular location">
    <subcellularLocation>
        <location evidence="1">Cytoplasmic vesicle</location>
        <location evidence="1">Clathrin-coated vesicle</location>
    </subcellularLocation>
</comment>
<dbReference type="Proteomes" id="UP001620645">
    <property type="component" value="Unassembled WGS sequence"/>
</dbReference>
<dbReference type="PROSITE" id="PS50211">
    <property type="entry name" value="DENN"/>
    <property type="match status" value="1"/>
</dbReference>
<evidence type="ECO:0000259" key="4">
    <source>
        <dbReference type="PROSITE" id="PS50211"/>
    </source>
</evidence>
<organism evidence="5 6">
    <name type="scientific">Heterodera schachtii</name>
    <name type="common">Sugarbeet cyst nematode worm</name>
    <name type="synonym">Tylenchus schachtii</name>
    <dbReference type="NCBI Taxonomy" id="97005"/>
    <lineage>
        <taxon>Eukaryota</taxon>
        <taxon>Metazoa</taxon>
        <taxon>Ecdysozoa</taxon>
        <taxon>Nematoda</taxon>
        <taxon>Chromadorea</taxon>
        <taxon>Rhabditida</taxon>
        <taxon>Tylenchina</taxon>
        <taxon>Tylenchomorpha</taxon>
        <taxon>Tylenchoidea</taxon>
        <taxon>Heteroderidae</taxon>
        <taxon>Heteroderinae</taxon>
        <taxon>Heterodera</taxon>
    </lineage>
</organism>
<dbReference type="InterPro" id="IPR040032">
    <property type="entry name" value="DENND1A/B/C"/>
</dbReference>
<dbReference type="InterPro" id="IPR043153">
    <property type="entry name" value="DENN_C"/>
</dbReference>
<keyword evidence="2" id="KW-0968">Cytoplasmic vesicle</keyword>
<sequence>MASRHRLDTPTIFDVCCEVEAAKEFQHTKTKVLYPLEFSDENILRSIKQFCFPLKRSMRSENDAVQLFTFVLTDAQSMHSFGFCRFTPRTNSCFCILSGFLWVNFFYKLLNTISFVFNNGNADDVESLLTNAYHLDIPVSGAKLQLSACSKIARFSEQIPDTSRLPTLREDKFLLEFFNAINERQMIQLYASILKERRIIFTTSKLSQLSACVFGISKLFFPFIWQSLFIPILPHELTDMLMAPMPYLIGIPKETFQTQNKAELGDVVIMDVDEKLLTSPYDDKLPLEAFNFLRNRLKFSSDIFISDSLARAFLQTNALIFGNYVSGLIVDPHGSYSWDRKLFTEKQRPSLRQFLSSLIGKDGVQYFERFIDEKLSELNENRTTIDEFEREAQSMGVRGQLDKNGAVTTTDMLQQAVSSVKGNATDVIGALKDQIHSLSVRNKLSVRRKEDAISSVKKRRPSSSVARSRSKYKQKLDPLTIDTSQFNLDKFSPSSKTRSVSPPSIESAHSVVLILVNLTHFLYLIIILLVCYHRLLPL</sequence>
<dbReference type="GO" id="GO:0030136">
    <property type="term" value="C:clathrin-coated vesicle"/>
    <property type="evidence" value="ECO:0007669"/>
    <property type="project" value="UniProtKB-SubCell"/>
</dbReference>
<keyword evidence="3" id="KW-0812">Transmembrane</keyword>
<dbReference type="Gene3D" id="3.30.450.200">
    <property type="match status" value="1"/>
</dbReference>
<dbReference type="InterPro" id="IPR001194">
    <property type="entry name" value="cDENN_dom"/>
</dbReference>
<feature type="domain" description="UDENN" evidence="4">
    <location>
        <begin position="10"/>
        <end position="381"/>
    </location>
</feature>